<reference evidence="11" key="1">
    <citation type="submission" date="2022-12" db="EMBL/GenBank/DDBJ databases">
        <title>Draft genome sequence of the thermophilic strain Brevibacillus thermoruber HT42, isolated from Los Humeros, Puebla, Mexico, with biotechnological potential.</title>
        <authorList>
            <person name="Lara Sanchez J."/>
            <person name="Solis Palacios R."/>
            <person name="Bustos Baena A.S."/>
            <person name="Ruz Baez A.E."/>
            <person name="Espinosa Luna G."/>
            <person name="Oliart Ros R.M."/>
        </authorList>
    </citation>
    <scope>NUCLEOTIDE SEQUENCE</scope>
    <source>
        <strain evidence="11">HT42</strain>
    </source>
</reference>
<evidence type="ECO:0000256" key="2">
    <source>
        <dbReference type="ARBA" id="ARBA00022475"/>
    </source>
</evidence>
<keyword evidence="3 8" id="KW-0472">Membrane</keyword>
<dbReference type="RefSeq" id="WP_035289007.1">
    <property type="nucleotide sequence ID" value="NZ_JAPYYP010000003.1"/>
</dbReference>
<feature type="transmembrane region" description="Helical" evidence="8">
    <location>
        <begin position="193"/>
        <end position="215"/>
    </location>
</feature>
<feature type="domain" description="Methyl-accepting transducer" evidence="9">
    <location>
        <begin position="288"/>
        <end position="545"/>
    </location>
</feature>
<comment type="subcellular location">
    <subcellularLocation>
        <location evidence="1">Cell membrane</location>
    </subcellularLocation>
</comment>
<dbReference type="GO" id="GO:0004888">
    <property type="term" value="F:transmembrane signaling receptor activity"/>
    <property type="evidence" value="ECO:0007669"/>
    <property type="project" value="InterPro"/>
</dbReference>
<evidence type="ECO:0000256" key="4">
    <source>
        <dbReference type="ARBA" id="ARBA00023224"/>
    </source>
</evidence>
<evidence type="ECO:0000313" key="11">
    <source>
        <dbReference type="EMBL" id="MDA5107499.1"/>
    </source>
</evidence>
<dbReference type="EMBL" id="JAPYYP010000003">
    <property type="protein sequence ID" value="MDA5107499.1"/>
    <property type="molecule type" value="Genomic_DNA"/>
</dbReference>
<dbReference type="PRINTS" id="PR00260">
    <property type="entry name" value="CHEMTRNSDUCR"/>
</dbReference>
<dbReference type="AlphaFoldDB" id="A0A9X3TNF0"/>
<dbReference type="SMART" id="SM00283">
    <property type="entry name" value="MA"/>
    <property type="match status" value="1"/>
</dbReference>
<evidence type="ECO:0000256" key="3">
    <source>
        <dbReference type="ARBA" id="ARBA00023136"/>
    </source>
</evidence>
<dbReference type="Gene3D" id="1.10.8.500">
    <property type="entry name" value="HAMP domain in histidine kinase"/>
    <property type="match status" value="1"/>
</dbReference>
<evidence type="ECO:0000256" key="7">
    <source>
        <dbReference type="SAM" id="Coils"/>
    </source>
</evidence>
<evidence type="ECO:0000256" key="8">
    <source>
        <dbReference type="SAM" id="Phobius"/>
    </source>
</evidence>
<comment type="caution">
    <text evidence="11">The sequence shown here is derived from an EMBL/GenBank/DDBJ whole genome shotgun (WGS) entry which is preliminary data.</text>
</comment>
<dbReference type="GO" id="GO:0006935">
    <property type="term" value="P:chemotaxis"/>
    <property type="evidence" value="ECO:0007669"/>
    <property type="project" value="InterPro"/>
</dbReference>
<evidence type="ECO:0000256" key="5">
    <source>
        <dbReference type="ARBA" id="ARBA00029447"/>
    </source>
</evidence>
<comment type="similarity">
    <text evidence="5">Belongs to the methyl-accepting chemotaxis (MCP) protein family.</text>
</comment>
<dbReference type="PROSITE" id="PS50885">
    <property type="entry name" value="HAMP"/>
    <property type="match status" value="1"/>
</dbReference>
<dbReference type="PANTHER" id="PTHR32089">
    <property type="entry name" value="METHYL-ACCEPTING CHEMOTAXIS PROTEIN MCPB"/>
    <property type="match status" value="1"/>
</dbReference>
<keyword evidence="8" id="KW-0812">Transmembrane</keyword>
<dbReference type="GO" id="GO:0007165">
    <property type="term" value="P:signal transduction"/>
    <property type="evidence" value="ECO:0007669"/>
    <property type="project" value="UniProtKB-KW"/>
</dbReference>
<keyword evidence="8" id="KW-1133">Transmembrane helix</keyword>
<dbReference type="Proteomes" id="UP001151071">
    <property type="component" value="Unassembled WGS sequence"/>
</dbReference>
<dbReference type="CDD" id="cd06225">
    <property type="entry name" value="HAMP"/>
    <property type="match status" value="1"/>
</dbReference>
<dbReference type="SMART" id="SM00304">
    <property type="entry name" value="HAMP"/>
    <property type="match status" value="3"/>
</dbReference>
<dbReference type="GO" id="GO:0005886">
    <property type="term" value="C:plasma membrane"/>
    <property type="evidence" value="ECO:0007669"/>
    <property type="project" value="UniProtKB-SubCell"/>
</dbReference>
<feature type="coiled-coil region" evidence="7">
    <location>
        <begin position="443"/>
        <end position="470"/>
    </location>
</feature>
<dbReference type="Gene3D" id="3.30.450.20">
    <property type="entry name" value="PAS domain"/>
    <property type="match status" value="1"/>
</dbReference>
<keyword evidence="7" id="KW-0175">Coiled coil</keyword>
<dbReference type="PROSITE" id="PS50111">
    <property type="entry name" value="CHEMOTAXIS_TRANSDUC_2"/>
    <property type="match status" value="1"/>
</dbReference>
<evidence type="ECO:0000259" key="9">
    <source>
        <dbReference type="PROSITE" id="PS50111"/>
    </source>
</evidence>
<dbReference type="InterPro" id="IPR003660">
    <property type="entry name" value="HAMP_dom"/>
</dbReference>
<feature type="domain" description="HAMP" evidence="10">
    <location>
        <begin position="216"/>
        <end position="269"/>
    </location>
</feature>
<name>A0A9X3TNF0_9BACL</name>
<dbReference type="Pfam" id="PF00015">
    <property type="entry name" value="MCPsignal"/>
    <property type="match status" value="1"/>
</dbReference>
<organism evidence="11 12">
    <name type="scientific">Brevibacillus thermoruber</name>
    <dbReference type="NCBI Taxonomy" id="33942"/>
    <lineage>
        <taxon>Bacteria</taxon>
        <taxon>Bacillati</taxon>
        <taxon>Bacillota</taxon>
        <taxon>Bacilli</taxon>
        <taxon>Bacillales</taxon>
        <taxon>Paenibacillaceae</taxon>
        <taxon>Brevibacillus</taxon>
    </lineage>
</organism>
<accession>A0A9X3TNF0</accession>
<evidence type="ECO:0000256" key="6">
    <source>
        <dbReference type="PROSITE-ProRule" id="PRU00284"/>
    </source>
</evidence>
<keyword evidence="12" id="KW-1185">Reference proteome</keyword>
<evidence type="ECO:0000256" key="1">
    <source>
        <dbReference type="ARBA" id="ARBA00004236"/>
    </source>
</evidence>
<keyword evidence="4 6" id="KW-0807">Transducer</keyword>
<dbReference type="Gene3D" id="1.10.287.950">
    <property type="entry name" value="Methyl-accepting chemotaxis protein"/>
    <property type="match status" value="1"/>
</dbReference>
<sequence length="574" mass="62923">MKTKSIVTHVLLLIVLGMAALTAVNAVSLYVNNANTVERTVGTFGTEWAATIARQVDVQAYERFLQQPQKGEDYWNLRQQLNDFREKTGALYVYILQADGEQLRVMIDGQPRDAENASDIGDPASATAFRDVAPVLRGETSSTPIVHDPRYGDYLSAFAPVAKPDGTVIGILGVDIDASTVGSVTTRVQWESLPVALTLNLLIALAAAVVLAWLIRRRLQPLRMISDKALEVSAGVLTECSFSYKRRDEIGQIMDSFSQMVDYLRGLITDMKTAAHRIDRMAEGMARRVGEMREQADAIVTASTEIAQGNEQTAASVEAISRLNGDLTGKIDHVNRLVEGMNRLGQDVSQTERESRESLQSFVTHSAETAQHFKRVEASMERLVEKSVAIDQVVSAIQSIAAQTNLLALNAAIESSRAGEAGKGFAVVAAEVRKLAEQTAEATKEIQASIRDVQQEVEQTKHEVGVTKRQYEEEAHKIDEVSQGVSRLSVITGELNRSLEQIVETMADMARFQQTIQQDVLSVTAISEQTAASAEEVTATIHDVREYIHAVAEEVRDVAGQIRELRGKTDAFTV</sequence>
<evidence type="ECO:0000313" key="12">
    <source>
        <dbReference type="Proteomes" id="UP001151071"/>
    </source>
</evidence>
<gene>
    <name evidence="11" type="ORF">O3V59_03930</name>
</gene>
<dbReference type="InterPro" id="IPR004089">
    <property type="entry name" value="MCPsignal_dom"/>
</dbReference>
<keyword evidence="2" id="KW-1003">Cell membrane</keyword>
<dbReference type="SUPFAM" id="SSF103190">
    <property type="entry name" value="Sensory domain-like"/>
    <property type="match status" value="1"/>
</dbReference>
<dbReference type="PANTHER" id="PTHR32089:SF112">
    <property type="entry name" value="LYSOZYME-LIKE PROTEIN-RELATED"/>
    <property type="match status" value="1"/>
</dbReference>
<dbReference type="InterPro" id="IPR004090">
    <property type="entry name" value="Chemotax_Me-accpt_rcpt"/>
</dbReference>
<dbReference type="SUPFAM" id="SSF58104">
    <property type="entry name" value="Methyl-accepting chemotaxis protein (MCP) signaling domain"/>
    <property type="match status" value="1"/>
</dbReference>
<evidence type="ECO:0000259" key="10">
    <source>
        <dbReference type="PROSITE" id="PS50885"/>
    </source>
</evidence>
<protein>
    <submittedName>
        <fullName evidence="11">Methyl-accepting chemotaxis protein</fullName>
    </submittedName>
</protein>
<proteinExistence type="inferred from homology"/>
<dbReference type="InterPro" id="IPR029151">
    <property type="entry name" value="Sensor-like_sf"/>
</dbReference>
<dbReference type="Pfam" id="PF00672">
    <property type="entry name" value="HAMP"/>
    <property type="match status" value="1"/>
</dbReference>